<gene>
    <name evidence="2" type="ORF">OHK93_006266</name>
</gene>
<name>A0AA43TTD0_9LECA</name>
<reference evidence="2" key="1">
    <citation type="journal article" date="2023" name="Genome Biol. Evol.">
        <title>First Whole Genome Sequence and Flow Cytometry Genome Size Data for the Lichen-Forming Fungus Ramalina farinacea (Ascomycota).</title>
        <authorList>
            <person name="Llewellyn T."/>
            <person name="Mian S."/>
            <person name="Hill R."/>
            <person name="Leitch I.J."/>
            <person name="Gaya E."/>
        </authorList>
    </citation>
    <scope>NUCLEOTIDE SEQUENCE</scope>
    <source>
        <strain evidence="2">LIQ254RAFAR</strain>
    </source>
</reference>
<proteinExistence type="predicted"/>
<keyword evidence="1" id="KW-1133">Transmembrane helix</keyword>
<keyword evidence="3" id="KW-1185">Reference proteome</keyword>
<dbReference type="AlphaFoldDB" id="A0AA43TTD0"/>
<evidence type="ECO:0000256" key="1">
    <source>
        <dbReference type="SAM" id="Phobius"/>
    </source>
</evidence>
<feature type="transmembrane region" description="Helical" evidence="1">
    <location>
        <begin position="91"/>
        <end position="112"/>
    </location>
</feature>
<organism evidence="2 3">
    <name type="scientific">Ramalina farinacea</name>
    <dbReference type="NCBI Taxonomy" id="258253"/>
    <lineage>
        <taxon>Eukaryota</taxon>
        <taxon>Fungi</taxon>
        <taxon>Dikarya</taxon>
        <taxon>Ascomycota</taxon>
        <taxon>Pezizomycotina</taxon>
        <taxon>Lecanoromycetes</taxon>
        <taxon>OSLEUM clade</taxon>
        <taxon>Lecanoromycetidae</taxon>
        <taxon>Lecanorales</taxon>
        <taxon>Lecanorineae</taxon>
        <taxon>Ramalinaceae</taxon>
        <taxon>Ramalina</taxon>
    </lineage>
</organism>
<dbReference type="EMBL" id="JAPUFD010000004">
    <property type="protein sequence ID" value="MDI1487004.1"/>
    <property type="molecule type" value="Genomic_DNA"/>
</dbReference>
<accession>A0AA43TTD0</accession>
<comment type="caution">
    <text evidence="2">The sequence shown here is derived from an EMBL/GenBank/DDBJ whole genome shotgun (WGS) entry which is preliminary data.</text>
</comment>
<keyword evidence="1" id="KW-0472">Membrane</keyword>
<sequence length="601" mass="66890">MIRYKPARLGIWSPTRSRALAPQQQNLRLFTQNSQFLLIQSTRARPELPFLHTSIGSLGAHTSRANGFRRQIARLLTTQNKIILKDSAIKAAQYSILGWLGFGAFWVSVFVFQTEILERHYPSPHEWGFLTRYKYRAVRKAEQPDENTGAVSWVNVGQGYLELLERLEDSTIEGEGLQPVLKDEGSIYVEGVGKAGLDISAKPEAWRRGYHQCLMGMAKAAENMDDYVKDIPRNLIAPKKYVTGPSFPNPQPVPPNAPVAPQEHNCEPVFPSPEVYYTKILTTYGFTSRQRLDAALAYADWLDYKDLPSTAQDMFDWGLDIAMGSLPPGCNDVVDIKTGIISGTADFVSANIIAASTALASHHARNGDIAGALPIYLSVLRAWKQAESSVQIKKVEEPASTWDSIKERASKLMLAHPYPSTPPTGDEPAQRTATGICEEAGVMSNIGEILFASSTANSARTPSPKLPVGETLLSDTKVQDSGLGWTRNAVDLAEATLTSMVEKDEVARAKCFECLTTSMENWSLMVASLLREEEATKANNAEKPKGSWFWRTSDQSDQVDREKWSREAQVVDDRLMKVRQLVMQEEQRKQDKAYLAILFED</sequence>
<dbReference type="Proteomes" id="UP001161017">
    <property type="component" value="Unassembled WGS sequence"/>
</dbReference>
<keyword evidence="1" id="KW-0812">Transmembrane</keyword>
<evidence type="ECO:0000313" key="2">
    <source>
        <dbReference type="EMBL" id="MDI1487004.1"/>
    </source>
</evidence>
<evidence type="ECO:0000313" key="3">
    <source>
        <dbReference type="Proteomes" id="UP001161017"/>
    </source>
</evidence>
<protein>
    <submittedName>
        <fullName evidence="2">Uncharacterized protein</fullName>
    </submittedName>
</protein>